<feature type="compositionally biased region" description="Basic and acidic residues" evidence="1">
    <location>
        <begin position="123"/>
        <end position="143"/>
    </location>
</feature>
<name>A0A1S3ZBL9_TOBAC</name>
<dbReference type="AlphaFoldDB" id="A0A1S3ZBL9"/>
<evidence type="ECO:0000256" key="1">
    <source>
        <dbReference type="SAM" id="MobiDB-lite"/>
    </source>
</evidence>
<dbReference type="PaxDb" id="4097-A0A1S3ZBL9"/>
<organism evidence="2">
    <name type="scientific">Nicotiana tabacum</name>
    <name type="common">Common tobacco</name>
    <dbReference type="NCBI Taxonomy" id="4097"/>
    <lineage>
        <taxon>Eukaryota</taxon>
        <taxon>Viridiplantae</taxon>
        <taxon>Streptophyta</taxon>
        <taxon>Embryophyta</taxon>
        <taxon>Tracheophyta</taxon>
        <taxon>Spermatophyta</taxon>
        <taxon>Magnoliopsida</taxon>
        <taxon>eudicotyledons</taxon>
        <taxon>Gunneridae</taxon>
        <taxon>Pentapetalae</taxon>
        <taxon>asterids</taxon>
        <taxon>lamiids</taxon>
        <taxon>Solanales</taxon>
        <taxon>Solanaceae</taxon>
        <taxon>Nicotianoideae</taxon>
        <taxon>Nicotianeae</taxon>
        <taxon>Nicotiana</taxon>
    </lineage>
</organism>
<dbReference type="RefSeq" id="XP_016461793.1">
    <property type="nucleotide sequence ID" value="XM_016606307.1"/>
</dbReference>
<accession>A0A1S3ZBL9</accession>
<sequence length="266" mass="28597">MTKPQDNPGTPPPPTLSNSSTPHPPSTSPKPRLRRVKMLAWKTVASGALKKKLNEKLNEKLKASQVQDSDSNSDFESYISASEGEGLGSSDSEKTQKSPFKVSSSLSENLEIRFVLVGPIKDVELPKLRRSGENVEESGKKSGESGFGEAAEGLVHLSTQGDELGSSTEETLADLLKTVGASYDPKKRRTPTPKTPSSPKPSNKRKASSPTTTEISLPKGRATRSRAKQNDSDIQKALAESKKKKPAKGKGKVAESSEVVEVEEME</sequence>
<feature type="region of interest" description="Disordered" evidence="1">
    <location>
        <begin position="123"/>
        <end position="266"/>
    </location>
</feature>
<proteinExistence type="predicted"/>
<dbReference type="KEGG" id="nta:107785080"/>
<feature type="compositionally biased region" description="Polar residues" evidence="1">
    <location>
        <begin position="157"/>
        <end position="170"/>
    </location>
</feature>
<gene>
    <name evidence="2" type="primary">LOC107785080</name>
</gene>
<feature type="compositionally biased region" description="Basic residues" evidence="1">
    <location>
        <begin position="242"/>
        <end position="251"/>
    </location>
</feature>
<reference evidence="2" key="1">
    <citation type="submission" date="2025-08" db="UniProtKB">
        <authorList>
            <consortium name="RefSeq"/>
        </authorList>
    </citation>
    <scope>IDENTIFICATION</scope>
</reference>
<feature type="compositionally biased region" description="Low complexity" evidence="1">
    <location>
        <begin position="80"/>
        <end position="90"/>
    </location>
</feature>
<protein>
    <submittedName>
        <fullName evidence="2">Uncharacterized protein</fullName>
    </submittedName>
</protein>
<feature type="compositionally biased region" description="Polar residues" evidence="1">
    <location>
        <begin position="64"/>
        <end position="75"/>
    </location>
</feature>
<evidence type="ECO:0000313" key="2">
    <source>
        <dbReference type="RefSeq" id="XP_016461793.1"/>
    </source>
</evidence>
<feature type="region of interest" description="Disordered" evidence="1">
    <location>
        <begin position="1"/>
        <end position="35"/>
    </location>
</feature>
<feature type="region of interest" description="Disordered" evidence="1">
    <location>
        <begin position="61"/>
        <end position="104"/>
    </location>
</feature>